<organism evidence="1 2">
    <name type="scientific">Trichonephila inaurata madagascariensis</name>
    <dbReference type="NCBI Taxonomy" id="2747483"/>
    <lineage>
        <taxon>Eukaryota</taxon>
        <taxon>Metazoa</taxon>
        <taxon>Ecdysozoa</taxon>
        <taxon>Arthropoda</taxon>
        <taxon>Chelicerata</taxon>
        <taxon>Arachnida</taxon>
        <taxon>Araneae</taxon>
        <taxon>Araneomorphae</taxon>
        <taxon>Entelegynae</taxon>
        <taxon>Araneoidea</taxon>
        <taxon>Nephilidae</taxon>
        <taxon>Trichonephila</taxon>
        <taxon>Trichonephila inaurata</taxon>
    </lineage>
</organism>
<dbReference type="Proteomes" id="UP000886998">
    <property type="component" value="Unassembled WGS sequence"/>
</dbReference>
<protein>
    <submittedName>
        <fullName evidence="1">Uncharacterized protein</fullName>
    </submittedName>
</protein>
<proteinExistence type="predicted"/>
<comment type="caution">
    <text evidence="1">The sequence shown here is derived from an EMBL/GenBank/DDBJ whole genome shotgun (WGS) entry which is preliminary data.</text>
</comment>
<dbReference type="EMBL" id="BMAV01009398">
    <property type="protein sequence ID" value="GFY53606.1"/>
    <property type="molecule type" value="Genomic_DNA"/>
</dbReference>
<gene>
    <name evidence="1" type="ORF">TNIN_267081</name>
</gene>
<name>A0A8X6XL30_9ARAC</name>
<keyword evidence="2" id="KW-1185">Reference proteome</keyword>
<reference evidence="1" key="1">
    <citation type="submission" date="2020-08" db="EMBL/GenBank/DDBJ databases">
        <title>Multicomponent nature underlies the extraordinary mechanical properties of spider dragline silk.</title>
        <authorList>
            <person name="Kono N."/>
            <person name="Nakamura H."/>
            <person name="Mori M."/>
            <person name="Yoshida Y."/>
            <person name="Ohtoshi R."/>
            <person name="Malay A.D."/>
            <person name="Moran D.A.P."/>
            <person name="Tomita M."/>
            <person name="Numata K."/>
            <person name="Arakawa K."/>
        </authorList>
    </citation>
    <scope>NUCLEOTIDE SEQUENCE</scope>
</reference>
<evidence type="ECO:0000313" key="2">
    <source>
        <dbReference type="Proteomes" id="UP000886998"/>
    </source>
</evidence>
<dbReference type="AlphaFoldDB" id="A0A8X6XL30"/>
<sequence>MTQPELTLSLGMNDSKLNFERLRRRRFSILGVFGILIQEQKSSLGCFASSKTFQTPVDRFWANIGICDERTTVKLNPWEVWKPFGGFLEALKNIMQILINCRFFF</sequence>
<evidence type="ECO:0000313" key="1">
    <source>
        <dbReference type="EMBL" id="GFY53606.1"/>
    </source>
</evidence>
<accession>A0A8X6XL30</accession>